<dbReference type="InterPro" id="IPR051137">
    <property type="entry name" value="PP4R3-like"/>
</dbReference>
<keyword evidence="2" id="KW-0539">Nucleus</keyword>
<organism evidence="6 7">
    <name type="scientific">Rhizoclosmatium globosum</name>
    <dbReference type="NCBI Taxonomy" id="329046"/>
    <lineage>
        <taxon>Eukaryota</taxon>
        <taxon>Fungi</taxon>
        <taxon>Fungi incertae sedis</taxon>
        <taxon>Chytridiomycota</taxon>
        <taxon>Chytridiomycota incertae sedis</taxon>
        <taxon>Chytridiomycetes</taxon>
        <taxon>Chytridiales</taxon>
        <taxon>Chytriomycetaceae</taxon>
        <taxon>Rhizoclosmatium</taxon>
    </lineage>
</organism>
<dbReference type="Gene3D" id="1.25.10.10">
    <property type="entry name" value="Leucine-rich Repeat Variant"/>
    <property type="match status" value="1"/>
</dbReference>
<dbReference type="InterPro" id="IPR011989">
    <property type="entry name" value="ARM-like"/>
</dbReference>
<dbReference type="InterPro" id="IPR006887">
    <property type="entry name" value="P4R3-like_central_dom"/>
</dbReference>
<feature type="domain" description="PP4R3 EVH1-like" evidence="5">
    <location>
        <begin position="4"/>
        <end position="100"/>
    </location>
</feature>
<evidence type="ECO:0000259" key="4">
    <source>
        <dbReference type="Pfam" id="PF04802"/>
    </source>
</evidence>
<accession>A0A1Y2CX77</accession>
<dbReference type="EMBL" id="MCGO01000005">
    <property type="protein sequence ID" value="ORY51577.1"/>
    <property type="molecule type" value="Genomic_DNA"/>
</dbReference>
<proteinExistence type="predicted"/>
<dbReference type="InterPro" id="IPR011993">
    <property type="entry name" value="PH-like_dom_sf"/>
</dbReference>
<dbReference type="GO" id="GO:0005654">
    <property type="term" value="C:nucleoplasm"/>
    <property type="evidence" value="ECO:0007669"/>
    <property type="project" value="TreeGrafter"/>
</dbReference>
<feature type="domain" description="Serine/threonine-protein phosphatase 4 regulatory subunit 3-like central" evidence="4">
    <location>
        <begin position="152"/>
        <end position="647"/>
    </location>
</feature>
<dbReference type="Proteomes" id="UP000193642">
    <property type="component" value="Unassembled WGS sequence"/>
</dbReference>
<evidence type="ECO:0000256" key="1">
    <source>
        <dbReference type="ARBA" id="ARBA00004123"/>
    </source>
</evidence>
<keyword evidence="7" id="KW-1185">Reference proteome</keyword>
<dbReference type="Pfam" id="PF22972">
    <property type="entry name" value="EVH1_PP4R3"/>
    <property type="match status" value="1"/>
</dbReference>
<feature type="region of interest" description="Disordered" evidence="3">
    <location>
        <begin position="116"/>
        <end position="141"/>
    </location>
</feature>
<reference evidence="6 7" key="1">
    <citation type="submission" date="2016-07" db="EMBL/GenBank/DDBJ databases">
        <title>Pervasive Adenine N6-methylation of Active Genes in Fungi.</title>
        <authorList>
            <consortium name="DOE Joint Genome Institute"/>
            <person name="Mondo S.J."/>
            <person name="Dannebaum R.O."/>
            <person name="Kuo R.C."/>
            <person name="Labutti K."/>
            <person name="Haridas S."/>
            <person name="Kuo A."/>
            <person name="Salamov A."/>
            <person name="Ahrendt S.R."/>
            <person name="Lipzen A."/>
            <person name="Sullivan W."/>
            <person name="Andreopoulos W.B."/>
            <person name="Clum A."/>
            <person name="Lindquist E."/>
            <person name="Daum C."/>
            <person name="Ramamoorthy G.K."/>
            <person name="Gryganskyi A."/>
            <person name="Culley D."/>
            <person name="Magnuson J.K."/>
            <person name="James T.Y."/>
            <person name="O'Malley M.A."/>
            <person name="Stajich J.E."/>
            <person name="Spatafora J.W."/>
            <person name="Visel A."/>
            <person name="Grigoriev I.V."/>
        </authorList>
    </citation>
    <scope>NUCLEOTIDE SEQUENCE [LARGE SCALE GENOMIC DNA]</scope>
    <source>
        <strain evidence="6 7">JEL800</strain>
    </source>
</reference>
<gene>
    <name evidence="6" type="ORF">BCR33DRAFT_459144</name>
</gene>
<dbReference type="SUPFAM" id="SSF48371">
    <property type="entry name" value="ARM repeat"/>
    <property type="match status" value="1"/>
</dbReference>
<dbReference type="PANTHER" id="PTHR23318">
    <property type="entry name" value="ATP SYNTHASE GAMMA-RELATED"/>
    <property type="match status" value="1"/>
</dbReference>
<feature type="region of interest" description="Disordered" evidence="3">
    <location>
        <begin position="649"/>
        <end position="833"/>
    </location>
</feature>
<dbReference type="InterPro" id="IPR055236">
    <property type="entry name" value="EVH1_PP4R3"/>
</dbReference>
<evidence type="ECO:0000313" key="6">
    <source>
        <dbReference type="EMBL" id="ORY51577.1"/>
    </source>
</evidence>
<dbReference type="Gene3D" id="2.30.29.30">
    <property type="entry name" value="Pleckstrin-homology domain (PH domain)/Phosphotyrosine-binding domain (PTB)"/>
    <property type="match status" value="1"/>
</dbReference>
<dbReference type="STRING" id="329046.A0A1Y2CX77"/>
<evidence type="ECO:0000256" key="3">
    <source>
        <dbReference type="SAM" id="MobiDB-lite"/>
    </source>
</evidence>
<dbReference type="GO" id="GO:0006974">
    <property type="term" value="P:DNA damage response"/>
    <property type="evidence" value="ECO:0007669"/>
    <property type="project" value="TreeGrafter"/>
</dbReference>
<dbReference type="OrthoDB" id="27483at2759"/>
<dbReference type="InterPro" id="IPR016024">
    <property type="entry name" value="ARM-type_fold"/>
</dbReference>
<feature type="compositionally biased region" description="Acidic residues" evidence="3">
    <location>
        <begin position="677"/>
        <end position="692"/>
    </location>
</feature>
<feature type="compositionally biased region" description="Polar residues" evidence="3">
    <location>
        <begin position="762"/>
        <end position="772"/>
    </location>
</feature>
<name>A0A1Y2CX77_9FUNG</name>
<protein>
    <submittedName>
        <fullName evidence="6">DUF625-domain-containing protein</fullName>
    </submittedName>
</protein>
<dbReference type="AlphaFoldDB" id="A0A1Y2CX77"/>
<feature type="compositionally biased region" description="Polar residues" evidence="3">
    <location>
        <begin position="800"/>
        <end position="809"/>
    </location>
</feature>
<dbReference type="GO" id="GO:0030289">
    <property type="term" value="C:protein phosphatase 4 complex"/>
    <property type="evidence" value="ECO:0007669"/>
    <property type="project" value="TreeGrafter"/>
</dbReference>
<evidence type="ECO:0000256" key="2">
    <source>
        <dbReference type="ARBA" id="ARBA00023242"/>
    </source>
</evidence>
<sequence>MNLRRVKVYQLDSDGAWEDKGTGSVAVSPALCIEVAYETPPETVEGSDPPLLLKTRIRKDLDFIRQQDTLIVWTEDDGSDMALSFQEQEGCNTLWNTIRQAKNRLNGVEGGTDIDIDNLPFTNNDDEDLKEDDRRSENGINLPVPSMSTIKEIEEIMFAASKGAYGRGQLSRAIQQDNFIDKLVPLLEMCEDLESLEELYSLSHIVKMIVFLNDSKVYDYILKDEIFPFIVGTLEYDREYPAAKTSYRQQTSAAKFKQLLPIPDAAIALKITQTYRIQFLRDTALARMLDDGTYAAMNSMVFFNQVDIVGWFVNAGPGEDYLAKVIGILNEEDIGEEGLSVQRDDVVLFLHELSTVAKGMQLTLRASYYRTMAKLGLFAIFDYTLVHEDIKVRLAAAAILASILDHDPALVRSFCMAQQKQQQPQLLINLLINRFHTDPDPGLQSQLSELIRVVLEADEPAGAVPATEQSELHDFLNLFYEKCIASLVAPIFTVTPESIKTLDGEPASIITHIVGLLSFAVKSHAYKSKYYILQSDMTSNLILLLRAKESYVKLAALRFFRTCFGMKDEFYNRHFLKHDIFSAILTCLKSTEGRYNLLNSACLDVFEFIRKENIKSLVSNLVQNHKSKFIDIDYVDTFKGLILRHEQNQETPVTSLGAEDDESSKPSSKPNANGWDNAEEAYFDESDDELDPEPASKPETTTAPSPRPQTGGKTVPHITTATLLARSGLPMKRSASPLGLVDYDDDDDEDDMFNIMAKRSASPISSVPSPTASKKLEEGSSNGGTNNGASTPGGGARISFTLNKGNSSTMKRRRTGSFSGEEEGGGSQMDTKG</sequence>
<comment type="subcellular location">
    <subcellularLocation>
        <location evidence="1">Nucleus</location>
    </subcellularLocation>
</comment>
<comment type="caution">
    <text evidence="6">The sequence shown here is derived from an EMBL/GenBank/DDBJ whole genome shotgun (WGS) entry which is preliminary data.</text>
</comment>
<evidence type="ECO:0000313" key="7">
    <source>
        <dbReference type="Proteomes" id="UP000193642"/>
    </source>
</evidence>
<feature type="compositionally biased region" description="Acidic residues" evidence="3">
    <location>
        <begin position="742"/>
        <end position="752"/>
    </location>
</feature>
<evidence type="ECO:0000259" key="5">
    <source>
        <dbReference type="Pfam" id="PF22972"/>
    </source>
</evidence>
<dbReference type="Pfam" id="PF04802">
    <property type="entry name" value="PP4R3"/>
    <property type="match status" value="1"/>
</dbReference>
<dbReference type="GO" id="GO:0072542">
    <property type="term" value="F:protein phosphatase activator activity"/>
    <property type="evidence" value="ECO:0007669"/>
    <property type="project" value="TreeGrafter"/>
</dbReference>
<dbReference type="PANTHER" id="PTHR23318:SF0">
    <property type="entry name" value="SERINE_THREONINE-PROTEIN PHOSPHATASE 4 REGULATORY SUBUNIT 3"/>
    <property type="match status" value="1"/>
</dbReference>
<feature type="compositionally biased region" description="Gly residues" evidence="3">
    <location>
        <begin position="781"/>
        <end position="796"/>
    </location>
</feature>